<accession>K7R2L0</accession>
<gene>
    <name evidence="1" type="ORF">MAR10_088</name>
</gene>
<protein>
    <submittedName>
        <fullName evidence="1">Uncharacterized protein</fullName>
    </submittedName>
</protein>
<reference evidence="1 2" key="1">
    <citation type="journal article" date="2012" name="J. Virol.">
        <title>Genome Sequence of Temperate Vibrio parahaemolyticus Bacteriophage vB_VpaS_MAR10.</title>
        <authorList>
            <person name="Alanis Villa A."/>
            <person name="Kropinski A.M."/>
            <person name="Abbasifar R."/>
            <person name="Abbasifar A."/>
            <person name="Griffiths M.W."/>
        </authorList>
    </citation>
    <scope>NUCLEOTIDE SEQUENCE [LARGE SCALE GENOMIC DNA]</scope>
</reference>
<name>K7R2L0_9CAUD</name>
<evidence type="ECO:0000313" key="2">
    <source>
        <dbReference type="Proteomes" id="UP000009398"/>
    </source>
</evidence>
<evidence type="ECO:0000313" key="1">
    <source>
        <dbReference type="EMBL" id="AFV81324.1"/>
    </source>
</evidence>
<dbReference type="GeneID" id="14181823"/>
<dbReference type="EMBL" id="JX556418">
    <property type="protein sequence ID" value="AFV81324.1"/>
    <property type="molecule type" value="Genomic_DNA"/>
</dbReference>
<dbReference type="Proteomes" id="UP000009398">
    <property type="component" value="Segment"/>
</dbReference>
<proteinExistence type="predicted"/>
<dbReference type="KEGG" id="vg:14181823"/>
<keyword evidence="2" id="KW-1185">Reference proteome</keyword>
<organism evidence="1 2">
    <name type="scientific">Vibrio phage vB_VpaS_MAR10</name>
    <dbReference type="NCBI Taxonomy" id="1229755"/>
    <lineage>
        <taxon>Viruses</taxon>
        <taxon>Duplodnaviria</taxon>
        <taxon>Heunggongvirae</taxon>
        <taxon>Uroviricota</taxon>
        <taxon>Caudoviricetes</taxon>
        <taxon>Mardecavirus</taxon>
        <taxon>Mardecavirus MAR10</taxon>
    </lineage>
</organism>
<sequence length="236" mass="26606">MRTITIKYPTLEHTLPVFSAQDHGYDGSDDSLFLALVNGVPSFAVMADIESEAHDSVLNFPTRIPVGGIERRFHGYGPATLHGVEFKQLTNADIVALTDVVIPEWDAHYGDAWEHTFSGCEVSPVIVAAIHAGEGIWTEEVQTDWGELNTEYPTVDADGAEYMVLSRQEYQRYEHDQARDQLVDRIDALEDDILRSLFNRNQQSLINDFKNMAEFDPKYAKSIIVASRVFQVIELD</sequence>
<dbReference type="RefSeq" id="YP_007111938.1">
    <property type="nucleotide sequence ID" value="NC_019713.1"/>
</dbReference>